<feature type="chain" id="PRO_5040924461" evidence="1">
    <location>
        <begin position="22"/>
        <end position="541"/>
    </location>
</feature>
<dbReference type="EMBL" id="CAMAPC010000005">
    <property type="protein sequence ID" value="CAH9056565.1"/>
    <property type="molecule type" value="Genomic_DNA"/>
</dbReference>
<evidence type="ECO:0000256" key="1">
    <source>
        <dbReference type="SAM" id="SignalP"/>
    </source>
</evidence>
<sequence length="541" mass="54376">MLANKKSLLAMSIAASLALTGCFSDNDNNVKVDPPTPPTPTEPVVVAPDAPTALALVVNANVVDRNSLDVVPAMVTFLESGVASENIVDVDGEMLTTVDATDGSVAFTKKDGSEITQVTVNVTAEGYIGKSFVVSLAAEDGVSTVNSLLALSPSNGGGVATEVVPVTLNDDGSSAEPIVAETAGKSGASANVPAGVILRDADGNAVTGAVSVSVSGADASTGAASALVPEGLNSAGAANLDKPVGVANILMADSTGKKVKQFSDPISVSMAIPATTMLNGEAIKTGDMLSLKSHDEDTGVWTSEENMVTVGALNAESQTYTGTFETNHLTFFASTTSVGVCTNSIGITTSGDAVPATGLYVSMSSSDATASGFIPAGSTTSQLVSAANASLFGISAGAKANVRVYDADNQPWFQSDGEVDICGTVPATLANPVQRVSENFTVSAVCSNDATQTIDMSNAVVRYSLGSKSKSLATSQGGGVFTLSNLALADADNPVAYTLFINPRVALANGTKSATVDITADGTDESLAEPLQVTCQTTTGG</sequence>
<evidence type="ECO:0000313" key="3">
    <source>
        <dbReference type="Proteomes" id="UP001152467"/>
    </source>
</evidence>
<keyword evidence="3" id="KW-1185">Reference proteome</keyword>
<dbReference type="RefSeq" id="WP_261626242.1">
    <property type="nucleotide sequence ID" value="NZ_CAMAPC010000005.1"/>
</dbReference>
<comment type="caution">
    <text evidence="2">The sequence shown here is derived from an EMBL/GenBank/DDBJ whole genome shotgun (WGS) entry which is preliminary data.</text>
</comment>
<accession>A0A9W4VUS3</accession>
<dbReference type="PROSITE" id="PS51257">
    <property type="entry name" value="PROKAR_LIPOPROTEIN"/>
    <property type="match status" value="1"/>
</dbReference>
<organism evidence="2 3">
    <name type="scientific">Pseudoalteromonas holothuriae</name>
    <dbReference type="NCBI Taxonomy" id="2963714"/>
    <lineage>
        <taxon>Bacteria</taxon>
        <taxon>Pseudomonadati</taxon>
        <taxon>Pseudomonadota</taxon>
        <taxon>Gammaproteobacteria</taxon>
        <taxon>Alteromonadales</taxon>
        <taxon>Pseudoalteromonadaceae</taxon>
        <taxon>Pseudoalteromonas</taxon>
    </lineage>
</organism>
<proteinExistence type="predicted"/>
<feature type="signal peptide" evidence="1">
    <location>
        <begin position="1"/>
        <end position="21"/>
    </location>
</feature>
<protein>
    <submittedName>
        <fullName evidence="2">Uncharacterized protein</fullName>
    </submittedName>
</protein>
<name>A0A9W4VUS3_9GAMM</name>
<reference evidence="2" key="1">
    <citation type="submission" date="2022-07" db="EMBL/GenBank/DDBJ databases">
        <authorList>
            <person name="Criscuolo A."/>
        </authorList>
    </citation>
    <scope>NUCLEOTIDE SEQUENCE</scope>
    <source>
        <strain evidence="2">CIP111854</strain>
    </source>
</reference>
<dbReference type="Proteomes" id="UP001152467">
    <property type="component" value="Unassembled WGS sequence"/>
</dbReference>
<gene>
    <name evidence="2" type="ORF">PSECIP111854_01818</name>
</gene>
<evidence type="ECO:0000313" key="2">
    <source>
        <dbReference type="EMBL" id="CAH9056565.1"/>
    </source>
</evidence>
<dbReference type="AlphaFoldDB" id="A0A9W4VUS3"/>
<keyword evidence="1" id="KW-0732">Signal</keyword>